<accession>A0A4D6NBK1</accession>
<keyword evidence="2" id="KW-1185">Reference proteome</keyword>
<proteinExistence type="predicted"/>
<evidence type="ECO:0000313" key="2">
    <source>
        <dbReference type="Proteomes" id="UP000501690"/>
    </source>
</evidence>
<dbReference type="Proteomes" id="UP000501690">
    <property type="component" value="Linkage Group LG10"/>
</dbReference>
<dbReference type="AlphaFoldDB" id="A0A4D6NBK1"/>
<evidence type="ECO:0000313" key="1">
    <source>
        <dbReference type="EMBL" id="QCE10241.1"/>
    </source>
</evidence>
<sequence length="83" mass="7660">MGGVGTITGCVVGTKVGRGVGTIIGGGVGNITGDGVGSIIGTDGDGNGVGTRAGEGDCKGALYVSGKVGGVDVDGFAGGTFIR</sequence>
<protein>
    <submittedName>
        <fullName evidence="1">Uncharacterized protein</fullName>
    </submittedName>
</protein>
<reference evidence="1 2" key="1">
    <citation type="submission" date="2019-04" db="EMBL/GenBank/DDBJ databases">
        <title>An improved genome assembly and genetic linkage map for asparagus bean, Vigna unguiculata ssp. sesquipedialis.</title>
        <authorList>
            <person name="Xia Q."/>
            <person name="Zhang R."/>
            <person name="Dong Y."/>
        </authorList>
    </citation>
    <scope>NUCLEOTIDE SEQUENCE [LARGE SCALE GENOMIC DNA]</scope>
    <source>
        <tissue evidence="1">Leaf</tissue>
    </source>
</reference>
<organism evidence="1 2">
    <name type="scientific">Vigna unguiculata</name>
    <name type="common">Cowpea</name>
    <dbReference type="NCBI Taxonomy" id="3917"/>
    <lineage>
        <taxon>Eukaryota</taxon>
        <taxon>Viridiplantae</taxon>
        <taxon>Streptophyta</taxon>
        <taxon>Embryophyta</taxon>
        <taxon>Tracheophyta</taxon>
        <taxon>Spermatophyta</taxon>
        <taxon>Magnoliopsida</taxon>
        <taxon>eudicotyledons</taxon>
        <taxon>Gunneridae</taxon>
        <taxon>Pentapetalae</taxon>
        <taxon>rosids</taxon>
        <taxon>fabids</taxon>
        <taxon>Fabales</taxon>
        <taxon>Fabaceae</taxon>
        <taxon>Papilionoideae</taxon>
        <taxon>50 kb inversion clade</taxon>
        <taxon>NPAAA clade</taxon>
        <taxon>indigoferoid/millettioid clade</taxon>
        <taxon>Phaseoleae</taxon>
        <taxon>Vigna</taxon>
    </lineage>
</organism>
<dbReference type="EMBL" id="CP039354">
    <property type="protein sequence ID" value="QCE10241.1"/>
    <property type="molecule type" value="Genomic_DNA"/>
</dbReference>
<gene>
    <name evidence="1" type="ORF">DEO72_LG10g1469</name>
</gene>
<name>A0A4D6NBK1_VIGUN</name>